<dbReference type="Pfam" id="PF20399">
    <property type="entry name" value="PH_20"/>
    <property type="match status" value="1"/>
</dbReference>
<evidence type="ECO:0000256" key="2">
    <source>
        <dbReference type="SAM" id="MobiDB-lite"/>
    </source>
</evidence>
<comment type="caution">
    <text evidence="4">The sequence shown here is derived from an EMBL/GenBank/DDBJ whole genome shotgun (WGS) entry which is preliminary data.</text>
</comment>
<evidence type="ECO:0000259" key="3">
    <source>
        <dbReference type="PROSITE" id="PS50003"/>
    </source>
</evidence>
<dbReference type="Proteomes" id="UP000307173">
    <property type="component" value="Unassembled WGS sequence"/>
</dbReference>
<dbReference type="InterPro" id="IPR046869">
    <property type="entry name" value="SLM1/RGC1-like_PH"/>
</dbReference>
<dbReference type="Gene3D" id="1.20.1270.60">
    <property type="entry name" value="Arfaptin homology (AH) domain/BAR domain"/>
    <property type="match status" value="1"/>
</dbReference>
<keyword evidence="5" id="KW-1185">Reference proteome</keyword>
<feature type="domain" description="PH" evidence="3">
    <location>
        <begin position="349"/>
        <end position="460"/>
    </location>
</feature>
<accession>A0A4T0X2J7</accession>
<keyword evidence="1" id="KW-0597">Phosphoprotein</keyword>
<evidence type="ECO:0000256" key="1">
    <source>
        <dbReference type="ARBA" id="ARBA00022553"/>
    </source>
</evidence>
<evidence type="ECO:0000313" key="4">
    <source>
        <dbReference type="EMBL" id="TID29499.1"/>
    </source>
</evidence>
<dbReference type="OrthoDB" id="5598057at2759"/>
<reference evidence="4 5" key="1">
    <citation type="journal article" date="2019" name="Front. Genet.">
        <title>Whole-Genome Sequencing of the Opportunistic Yeast Pathogen Candida inconspicua Uncovers Its Hybrid Origin.</title>
        <authorList>
            <person name="Mixao V."/>
            <person name="Hansen A.P."/>
            <person name="Saus E."/>
            <person name="Boekhout T."/>
            <person name="Lass-Florl C."/>
            <person name="Gabaldon T."/>
        </authorList>
    </citation>
    <scope>NUCLEOTIDE SEQUENCE [LARGE SCALE GENOMIC DNA]</scope>
    <source>
        <strain evidence="4 5">CBS 180</strain>
    </source>
</reference>
<sequence>MTEPIDIEKAPAASEACTKTDLLSYTFPDSTDILAQRYDKCIKLVKTIEEFAEGYSAVAESSLKQYESLNKNLATDVPIYESTSGDAKATVPGSNAVISPPPTAQVNGEEIVSSSNSPDLNMFVASIRGHISDSYKKSYELHLKIEEQVVPDLKRLLEETSKRQKAYLSDSKSQRKQLDKVRDSVAKISAELDQSVQEFNRGVHSSNKNDYKKDPYYIKKHLLDGATQQIQAENSRIEFLANCEMQLKAFESKSMGELRRIFDLLSQNIVSSYTGTTDQVQSLNTIFKSIDGNNEWTAFVQQNSSNMITAATVNEKMETLSISSADNANSYKRNIEDVVFSNIDHVSTKPLIEGILALQSTILGISRNYTNQYIVISPSGYLFCLKSEKLVESSPNFVLYLPDCEVRTIGSIGKHGEFKFSLRGKDVSTLSLKPKKKHVFKASSEQEYRKWVAVITKAAGTVQAGAVSDISDGE</sequence>
<dbReference type="InterPro" id="IPR001849">
    <property type="entry name" value="PH_domain"/>
</dbReference>
<evidence type="ECO:0000313" key="5">
    <source>
        <dbReference type="Proteomes" id="UP000307173"/>
    </source>
</evidence>
<dbReference type="InterPro" id="IPR046868">
    <property type="entry name" value="BAR_4"/>
</dbReference>
<proteinExistence type="predicted"/>
<protein>
    <recommendedName>
        <fullName evidence="3">PH domain-containing protein</fullName>
    </recommendedName>
</protein>
<organism evidence="4 5">
    <name type="scientific">Pichia inconspicua</name>
    <dbReference type="NCBI Taxonomy" id="52247"/>
    <lineage>
        <taxon>Eukaryota</taxon>
        <taxon>Fungi</taxon>
        <taxon>Dikarya</taxon>
        <taxon>Ascomycota</taxon>
        <taxon>Saccharomycotina</taxon>
        <taxon>Pichiomycetes</taxon>
        <taxon>Pichiales</taxon>
        <taxon>Pichiaceae</taxon>
        <taxon>Pichia</taxon>
    </lineage>
</organism>
<dbReference type="AlphaFoldDB" id="A0A4T0X2J7"/>
<dbReference type="Pfam" id="PF20400">
    <property type="entry name" value="BAR_4"/>
    <property type="match status" value="1"/>
</dbReference>
<feature type="region of interest" description="Disordered" evidence="2">
    <location>
        <begin position="90"/>
        <end position="112"/>
    </location>
</feature>
<dbReference type="Gene3D" id="2.30.29.30">
    <property type="entry name" value="Pleckstrin-homology domain (PH domain)/Phosphotyrosine-binding domain (PTB)"/>
    <property type="match status" value="1"/>
</dbReference>
<dbReference type="PANTHER" id="PTHR31941">
    <property type="entry name" value="CYTOSKELETAL SIGNALING PROTEIN SLM1"/>
    <property type="match status" value="1"/>
</dbReference>
<dbReference type="InterPro" id="IPR011993">
    <property type="entry name" value="PH-like_dom_sf"/>
</dbReference>
<name>A0A4T0X2J7_9ASCO</name>
<dbReference type="SMART" id="SM00233">
    <property type="entry name" value="PH"/>
    <property type="match status" value="1"/>
</dbReference>
<gene>
    <name evidence="4" type="ORF">CANINC_001894</name>
</gene>
<dbReference type="InterPro" id="IPR027267">
    <property type="entry name" value="AH/BAR_dom_sf"/>
</dbReference>
<dbReference type="EMBL" id="SELW01000288">
    <property type="protein sequence ID" value="TID29499.1"/>
    <property type="molecule type" value="Genomic_DNA"/>
</dbReference>
<dbReference type="PANTHER" id="PTHR31941:SF1">
    <property type="entry name" value="CYTOSKELETAL SIGNALING PROTEIN SLM1"/>
    <property type="match status" value="1"/>
</dbReference>
<dbReference type="SUPFAM" id="SSF50729">
    <property type="entry name" value="PH domain-like"/>
    <property type="match status" value="1"/>
</dbReference>
<dbReference type="STRING" id="52247.A0A4T0X2J7"/>
<dbReference type="PROSITE" id="PS50003">
    <property type="entry name" value="PH_DOMAIN"/>
    <property type="match status" value="1"/>
</dbReference>